<evidence type="ECO:0000313" key="7">
    <source>
        <dbReference type="Proteomes" id="UP000036756"/>
    </source>
</evidence>
<protein>
    <recommendedName>
        <fullName evidence="4 5">Flagellar hook-basal body complex protein FliE</fullName>
    </recommendedName>
</protein>
<evidence type="ECO:0000256" key="4">
    <source>
        <dbReference type="HAMAP-Rule" id="MF_00724"/>
    </source>
</evidence>
<proteinExistence type="inferred from homology"/>
<dbReference type="STRING" id="1121307.CLCY_2c04600"/>
<evidence type="ECO:0000313" key="6">
    <source>
        <dbReference type="EMBL" id="KMT21698.1"/>
    </source>
</evidence>
<dbReference type="HAMAP" id="MF_00724">
    <property type="entry name" value="FliE"/>
    <property type="match status" value="1"/>
</dbReference>
<dbReference type="GO" id="GO:0005198">
    <property type="term" value="F:structural molecule activity"/>
    <property type="evidence" value="ECO:0007669"/>
    <property type="project" value="UniProtKB-UniRule"/>
</dbReference>
<dbReference type="GO" id="GO:0009425">
    <property type="term" value="C:bacterial-type flagellum basal body"/>
    <property type="evidence" value="ECO:0007669"/>
    <property type="project" value="UniProtKB-SubCell"/>
</dbReference>
<evidence type="ECO:0000256" key="1">
    <source>
        <dbReference type="ARBA" id="ARBA00004117"/>
    </source>
</evidence>
<dbReference type="EMBL" id="LFVU01000027">
    <property type="protein sequence ID" value="KMT21698.1"/>
    <property type="molecule type" value="Genomic_DNA"/>
</dbReference>
<keyword evidence="6" id="KW-0966">Cell projection</keyword>
<keyword evidence="7" id="KW-1185">Reference proteome</keyword>
<evidence type="ECO:0000256" key="2">
    <source>
        <dbReference type="ARBA" id="ARBA00009272"/>
    </source>
</evidence>
<accession>A0A0J8DBN1</accession>
<keyword evidence="3 4" id="KW-0975">Bacterial flagellum</keyword>
<dbReference type="Proteomes" id="UP000036756">
    <property type="component" value="Unassembled WGS sequence"/>
</dbReference>
<dbReference type="NCBIfam" id="TIGR00205">
    <property type="entry name" value="fliE"/>
    <property type="match status" value="1"/>
</dbReference>
<dbReference type="PRINTS" id="PR01006">
    <property type="entry name" value="FLGHOOKFLIE"/>
</dbReference>
<comment type="caution">
    <text evidence="6">The sequence shown here is derived from an EMBL/GenBank/DDBJ whole genome shotgun (WGS) entry which is preliminary data.</text>
</comment>
<dbReference type="OrthoDB" id="9812413at2"/>
<dbReference type="RefSeq" id="WP_048571114.1">
    <property type="nucleotide sequence ID" value="NZ_LFVU01000027.1"/>
</dbReference>
<keyword evidence="6" id="KW-0282">Flagellum</keyword>
<keyword evidence="6" id="KW-0969">Cilium</keyword>
<dbReference type="PANTHER" id="PTHR34653">
    <property type="match status" value="1"/>
</dbReference>
<dbReference type="InterPro" id="IPR001624">
    <property type="entry name" value="FliE"/>
</dbReference>
<evidence type="ECO:0000256" key="5">
    <source>
        <dbReference type="NCBIfam" id="TIGR00205"/>
    </source>
</evidence>
<organism evidence="6 7">
    <name type="scientific">Clostridium cylindrosporum DSM 605</name>
    <dbReference type="NCBI Taxonomy" id="1121307"/>
    <lineage>
        <taxon>Bacteria</taxon>
        <taxon>Bacillati</taxon>
        <taxon>Bacillota</taxon>
        <taxon>Clostridia</taxon>
        <taxon>Eubacteriales</taxon>
        <taxon>Clostridiaceae</taxon>
        <taxon>Clostridium</taxon>
    </lineage>
</organism>
<dbReference type="PATRIC" id="fig|1121307.3.peg.1318"/>
<sequence length="100" mass="11191">MKIDAISTLNTLGLDNSIIDKTKRSSETKSFGDFLKESLDKVNDKQINSNEITQKAIIGEVSNVHDVLVAAEEAKLSLELTVQVRNKIVEAYQEINRMQL</sequence>
<name>A0A0J8DBN1_CLOCY</name>
<comment type="subcellular location">
    <subcellularLocation>
        <location evidence="1 4">Bacterial flagellum basal body</location>
    </subcellularLocation>
</comment>
<dbReference type="Pfam" id="PF02049">
    <property type="entry name" value="FliE"/>
    <property type="match status" value="1"/>
</dbReference>
<dbReference type="GO" id="GO:0003774">
    <property type="term" value="F:cytoskeletal motor activity"/>
    <property type="evidence" value="ECO:0007669"/>
    <property type="project" value="InterPro"/>
</dbReference>
<dbReference type="PANTHER" id="PTHR34653:SF1">
    <property type="entry name" value="FLAGELLAR HOOK-BASAL BODY COMPLEX PROTEIN FLIE"/>
    <property type="match status" value="1"/>
</dbReference>
<dbReference type="AlphaFoldDB" id="A0A0J8DBN1"/>
<dbReference type="GO" id="GO:0071973">
    <property type="term" value="P:bacterial-type flagellum-dependent cell motility"/>
    <property type="evidence" value="ECO:0007669"/>
    <property type="project" value="InterPro"/>
</dbReference>
<reference evidence="6 7" key="1">
    <citation type="submission" date="2015-06" db="EMBL/GenBank/DDBJ databases">
        <title>Draft genome sequence of the purine-degrading Clostridium cylindrosporum HC-1 (DSM 605).</title>
        <authorList>
            <person name="Poehlein A."/>
            <person name="Schiel-Bengelsdorf B."/>
            <person name="Bengelsdorf F."/>
            <person name="Daniel R."/>
            <person name="Duerre P."/>
        </authorList>
    </citation>
    <scope>NUCLEOTIDE SEQUENCE [LARGE SCALE GENOMIC DNA]</scope>
    <source>
        <strain evidence="6 7">DSM 605</strain>
    </source>
</reference>
<evidence type="ECO:0000256" key="3">
    <source>
        <dbReference type="ARBA" id="ARBA00023143"/>
    </source>
</evidence>
<comment type="similarity">
    <text evidence="2 4">Belongs to the FliE family.</text>
</comment>
<gene>
    <name evidence="4 6" type="primary">fliE</name>
    <name evidence="6" type="ORF">CLCY_2c04600</name>
</gene>